<dbReference type="KEGG" id="lgn:ABM34_08530"/>
<evidence type="ECO:0000256" key="5">
    <source>
        <dbReference type="ARBA" id="ARBA00022977"/>
    </source>
</evidence>
<evidence type="ECO:0000256" key="9">
    <source>
        <dbReference type="HAMAP-Rule" id="MF_00097"/>
    </source>
</evidence>
<dbReference type="GO" id="GO:0004789">
    <property type="term" value="F:thiamine-phosphate diphosphorylase activity"/>
    <property type="evidence" value="ECO:0007669"/>
    <property type="project" value="UniProtKB-UniRule"/>
</dbReference>
<evidence type="ECO:0000256" key="7">
    <source>
        <dbReference type="ARBA" id="ARBA00047851"/>
    </source>
</evidence>
<evidence type="ECO:0000313" key="13">
    <source>
        <dbReference type="EMBL" id="AKP67572.1"/>
    </source>
</evidence>
<feature type="binding site" evidence="9">
    <location>
        <position position="107"/>
    </location>
    <ligand>
        <name>4-amino-2-methyl-5-(diphosphooxymethyl)pyrimidine</name>
        <dbReference type="ChEBI" id="CHEBI:57841"/>
    </ligand>
</feature>
<comment type="pathway">
    <text evidence="1 9 11">Cofactor biosynthesis; thiamine diphosphate biosynthesis; thiamine phosphate from 4-amino-2-methyl-5-diphosphomethylpyrimidine and 4-methyl-5-(2-phosphoethyl)-thiazole: step 1/1.</text>
</comment>
<evidence type="ECO:0000259" key="12">
    <source>
        <dbReference type="Pfam" id="PF02581"/>
    </source>
</evidence>
<feature type="binding site" evidence="9">
    <location>
        <position position="68"/>
    </location>
    <ligand>
        <name>4-amino-2-methyl-5-(diphosphooxymethyl)pyrimidine</name>
        <dbReference type="ChEBI" id="CHEBI:57841"/>
    </ligand>
</feature>
<dbReference type="InterPro" id="IPR034291">
    <property type="entry name" value="TMP_synthase"/>
</dbReference>
<dbReference type="RefSeq" id="WP_048704991.1">
    <property type="nucleotide sequence ID" value="NZ_CP012034.1"/>
</dbReference>
<organism evidence="13 14">
    <name type="scientific">Companilactobacillus ginsenosidimutans</name>
    <dbReference type="NCBI Taxonomy" id="1007676"/>
    <lineage>
        <taxon>Bacteria</taxon>
        <taxon>Bacillati</taxon>
        <taxon>Bacillota</taxon>
        <taxon>Bacilli</taxon>
        <taxon>Lactobacillales</taxon>
        <taxon>Lactobacillaceae</taxon>
        <taxon>Companilactobacillus</taxon>
    </lineage>
</organism>
<keyword evidence="5 9" id="KW-0784">Thiamine biosynthesis</keyword>
<feature type="binding site" evidence="9">
    <location>
        <position position="136"/>
    </location>
    <ligand>
        <name>4-amino-2-methyl-5-(diphosphooxymethyl)pyrimidine</name>
        <dbReference type="ChEBI" id="CHEBI:57841"/>
    </ligand>
</feature>
<comment type="catalytic activity">
    <reaction evidence="6 9 10">
        <text>4-methyl-5-(2-phosphooxyethyl)-thiazole + 4-amino-2-methyl-5-(diphosphooxymethyl)pyrimidine + H(+) = thiamine phosphate + diphosphate</text>
        <dbReference type="Rhea" id="RHEA:22328"/>
        <dbReference type="ChEBI" id="CHEBI:15378"/>
        <dbReference type="ChEBI" id="CHEBI:33019"/>
        <dbReference type="ChEBI" id="CHEBI:37575"/>
        <dbReference type="ChEBI" id="CHEBI:57841"/>
        <dbReference type="ChEBI" id="CHEBI:58296"/>
        <dbReference type="EC" id="2.5.1.3"/>
    </reaction>
</comment>
<dbReference type="NCBIfam" id="TIGR00693">
    <property type="entry name" value="thiE"/>
    <property type="match status" value="1"/>
</dbReference>
<evidence type="ECO:0000256" key="11">
    <source>
        <dbReference type="RuleBase" id="RU004253"/>
    </source>
</evidence>
<dbReference type="Pfam" id="PF02581">
    <property type="entry name" value="TMP-TENI"/>
    <property type="match status" value="1"/>
</dbReference>
<dbReference type="STRING" id="1007676.ABM34_08530"/>
<sequence length="205" mass="22568">MLDMSLYLVTARYAYSDEKFFSIIDEACRSGVTIVQLREKDVTTRRLFDLAIKVKQITDRYHVQLIIDDRIDICLAVEASGVHIGDDEMPIDISRKLLGPDKILGVSAKTVERAKYAEQFGADYLGTGAIFPTETKVITKHTDIRTLDEITKSVDIPVVAIGGINTSNVGSFSNIPIAGVAVVSEIMKSKNVSQTVSELKTTINK</sequence>
<dbReference type="PANTHER" id="PTHR20857">
    <property type="entry name" value="THIAMINE-PHOSPHATE PYROPHOSPHORYLASE"/>
    <property type="match status" value="1"/>
</dbReference>
<dbReference type="EMBL" id="CP012034">
    <property type="protein sequence ID" value="AKP67572.1"/>
    <property type="molecule type" value="Genomic_DNA"/>
</dbReference>
<evidence type="ECO:0000256" key="6">
    <source>
        <dbReference type="ARBA" id="ARBA00047334"/>
    </source>
</evidence>
<dbReference type="OrthoDB" id="9812206at2"/>
<comment type="catalytic activity">
    <reaction evidence="7 9 10">
        <text>2-(2-carboxy-4-methylthiazol-5-yl)ethyl phosphate + 4-amino-2-methyl-5-(diphosphooxymethyl)pyrimidine + 2 H(+) = thiamine phosphate + CO2 + diphosphate</text>
        <dbReference type="Rhea" id="RHEA:47848"/>
        <dbReference type="ChEBI" id="CHEBI:15378"/>
        <dbReference type="ChEBI" id="CHEBI:16526"/>
        <dbReference type="ChEBI" id="CHEBI:33019"/>
        <dbReference type="ChEBI" id="CHEBI:37575"/>
        <dbReference type="ChEBI" id="CHEBI:57841"/>
        <dbReference type="ChEBI" id="CHEBI:62890"/>
        <dbReference type="EC" id="2.5.1.3"/>
    </reaction>
</comment>
<accession>A0A0H4QI08</accession>
<evidence type="ECO:0000256" key="2">
    <source>
        <dbReference type="ARBA" id="ARBA00022679"/>
    </source>
</evidence>
<feature type="binding site" evidence="9">
    <location>
        <position position="88"/>
    </location>
    <ligand>
        <name>Mg(2+)</name>
        <dbReference type="ChEBI" id="CHEBI:18420"/>
    </ligand>
</feature>
<comment type="catalytic activity">
    <reaction evidence="8 9 10">
        <text>2-[(2R,5Z)-2-carboxy-4-methylthiazol-5(2H)-ylidene]ethyl phosphate + 4-amino-2-methyl-5-(diphosphooxymethyl)pyrimidine + 2 H(+) = thiamine phosphate + CO2 + diphosphate</text>
        <dbReference type="Rhea" id="RHEA:47844"/>
        <dbReference type="ChEBI" id="CHEBI:15378"/>
        <dbReference type="ChEBI" id="CHEBI:16526"/>
        <dbReference type="ChEBI" id="CHEBI:33019"/>
        <dbReference type="ChEBI" id="CHEBI:37575"/>
        <dbReference type="ChEBI" id="CHEBI:57841"/>
        <dbReference type="ChEBI" id="CHEBI:62899"/>
        <dbReference type="EC" id="2.5.1.3"/>
    </reaction>
</comment>
<dbReference type="InterPro" id="IPR022998">
    <property type="entry name" value="ThiamineP_synth_TenI"/>
</dbReference>
<name>A0A0H4QI08_9LACO</name>
<feature type="binding site" evidence="9">
    <location>
        <position position="163"/>
    </location>
    <ligand>
        <name>2-[(2R,5Z)-2-carboxy-4-methylthiazol-5(2H)-ylidene]ethyl phosphate</name>
        <dbReference type="ChEBI" id="CHEBI:62899"/>
    </ligand>
</feature>
<comment type="similarity">
    <text evidence="9 10">Belongs to the thiamine-phosphate synthase family.</text>
</comment>
<dbReference type="GO" id="GO:0000287">
    <property type="term" value="F:magnesium ion binding"/>
    <property type="evidence" value="ECO:0007669"/>
    <property type="project" value="UniProtKB-UniRule"/>
</dbReference>
<dbReference type="InterPro" id="IPR036206">
    <property type="entry name" value="ThiamineP_synth_sf"/>
</dbReference>
<dbReference type="HAMAP" id="MF_00097">
    <property type="entry name" value="TMP_synthase"/>
    <property type="match status" value="1"/>
</dbReference>
<feature type="binding site" evidence="9">
    <location>
        <position position="69"/>
    </location>
    <ligand>
        <name>Mg(2+)</name>
        <dbReference type="ChEBI" id="CHEBI:18420"/>
    </ligand>
</feature>
<evidence type="ECO:0000256" key="1">
    <source>
        <dbReference type="ARBA" id="ARBA00005165"/>
    </source>
</evidence>
<protein>
    <recommendedName>
        <fullName evidence="9">Thiamine-phosphate synthase</fullName>
        <shortName evidence="9">TP synthase</shortName>
        <shortName evidence="9">TPS</shortName>
        <ecNumber evidence="9">2.5.1.3</ecNumber>
    </recommendedName>
    <alternativeName>
        <fullName evidence="9">Thiamine-phosphate pyrophosphorylase</fullName>
        <shortName evidence="9">TMP pyrophosphorylase</shortName>
        <shortName evidence="9">TMP-PPase</shortName>
    </alternativeName>
</protein>
<feature type="binding site" evidence="9">
    <location>
        <begin position="36"/>
        <end position="40"/>
    </location>
    <ligand>
        <name>4-amino-2-methyl-5-(diphosphooxymethyl)pyrimidine</name>
        <dbReference type="ChEBI" id="CHEBI:57841"/>
    </ligand>
</feature>
<dbReference type="PATRIC" id="fig|1007676.4.peg.1723"/>
<keyword evidence="3 9" id="KW-0479">Metal-binding</keyword>
<evidence type="ECO:0000256" key="4">
    <source>
        <dbReference type="ARBA" id="ARBA00022842"/>
    </source>
</evidence>
<reference evidence="14" key="1">
    <citation type="submission" date="2015-07" db="EMBL/GenBank/DDBJ databases">
        <title>Lactobacillus ginsenosidimutans/EMML 3141/ whole genome sequencing.</title>
        <authorList>
            <person name="Kim M.K."/>
            <person name="Im W.-T."/>
            <person name="Srinivasan S."/>
            <person name="Lee J.-J."/>
        </authorList>
    </citation>
    <scope>NUCLEOTIDE SEQUENCE [LARGE SCALE GENOMIC DNA]</scope>
    <source>
        <strain evidence="14">EMML 3041</strain>
    </source>
</reference>
<dbReference type="Gene3D" id="3.20.20.70">
    <property type="entry name" value="Aldolase class I"/>
    <property type="match status" value="1"/>
</dbReference>
<comment type="cofactor">
    <cofactor evidence="9">
        <name>Mg(2+)</name>
        <dbReference type="ChEBI" id="CHEBI:18420"/>
    </cofactor>
    <text evidence="9">Binds 1 Mg(2+) ion per subunit.</text>
</comment>
<dbReference type="UniPathway" id="UPA00060">
    <property type="reaction ID" value="UER00141"/>
</dbReference>
<feature type="domain" description="Thiamine phosphate synthase/TenI" evidence="12">
    <location>
        <begin position="6"/>
        <end position="186"/>
    </location>
</feature>
<dbReference type="PANTHER" id="PTHR20857:SF15">
    <property type="entry name" value="THIAMINE-PHOSPHATE SYNTHASE"/>
    <property type="match status" value="1"/>
</dbReference>
<evidence type="ECO:0000256" key="8">
    <source>
        <dbReference type="ARBA" id="ARBA00047883"/>
    </source>
</evidence>
<dbReference type="InterPro" id="IPR013785">
    <property type="entry name" value="Aldolase_TIM"/>
</dbReference>
<keyword evidence="14" id="KW-1185">Reference proteome</keyword>
<proteinExistence type="inferred from homology"/>
<feature type="binding site" evidence="9">
    <location>
        <begin position="133"/>
        <end position="135"/>
    </location>
    <ligand>
        <name>2-[(2R,5Z)-2-carboxy-4-methylthiazol-5(2H)-ylidene]ethyl phosphate</name>
        <dbReference type="ChEBI" id="CHEBI:62899"/>
    </ligand>
</feature>
<dbReference type="SUPFAM" id="SSF51391">
    <property type="entry name" value="Thiamin phosphate synthase"/>
    <property type="match status" value="1"/>
</dbReference>
<feature type="binding site" evidence="9">
    <location>
        <begin position="183"/>
        <end position="184"/>
    </location>
    <ligand>
        <name>2-[(2R,5Z)-2-carboxy-4-methylthiazol-5(2H)-ylidene]ethyl phosphate</name>
        <dbReference type="ChEBI" id="CHEBI:62899"/>
    </ligand>
</feature>
<dbReference type="CDD" id="cd00564">
    <property type="entry name" value="TMP_TenI"/>
    <property type="match status" value="1"/>
</dbReference>
<comment type="function">
    <text evidence="9">Condenses 4-methyl-5-(beta-hydroxyethyl)thiazole monophosphate (THZ-P) and 2-methyl-4-amino-5-hydroxymethyl pyrimidine pyrophosphate (HMP-PP) to form thiamine monophosphate (TMP).</text>
</comment>
<dbReference type="GO" id="GO:0009229">
    <property type="term" value="P:thiamine diphosphate biosynthetic process"/>
    <property type="evidence" value="ECO:0007669"/>
    <property type="project" value="UniProtKB-UniRule"/>
</dbReference>
<evidence type="ECO:0000313" key="14">
    <source>
        <dbReference type="Proteomes" id="UP000036106"/>
    </source>
</evidence>
<keyword evidence="2 9" id="KW-0808">Transferase</keyword>
<gene>
    <name evidence="9" type="primary">thiE</name>
    <name evidence="13" type="ORF">ABM34_08530</name>
</gene>
<keyword evidence="4 9" id="KW-0460">Magnesium</keyword>
<evidence type="ECO:0000256" key="3">
    <source>
        <dbReference type="ARBA" id="ARBA00022723"/>
    </source>
</evidence>
<dbReference type="GO" id="GO:0009228">
    <property type="term" value="P:thiamine biosynthetic process"/>
    <property type="evidence" value="ECO:0007669"/>
    <property type="project" value="UniProtKB-KW"/>
</dbReference>
<dbReference type="AlphaFoldDB" id="A0A0H4QI08"/>
<dbReference type="FunFam" id="3.20.20.70:FF:000096">
    <property type="entry name" value="Thiamine-phosphate synthase"/>
    <property type="match status" value="1"/>
</dbReference>
<dbReference type="GO" id="GO:0005737">
    <property type="term" value="C:cytoplasm"/>
    <property type="evidence" value="ECO:0007669"/>
    <property type="project" value="TreeGrafter"/>
</dbReference>
<dbReference type="EC" id="2.5.1.3" evidence="9"/>
<evidence type="ECO:0000256" key="10">
    <source>
        <dbReference type="RuleBase" id="RU003826"/>
    </source>
</evidence>
<dbReference type="Proteomes" id="UP000036106">
    <property type="component" value="Chromosome"/>
</dbReference>